<feature type="region of interest" description="Disordered" evidence="1">
    <location>
        <begin position="669"/>
        <end position="696"/>
    </location>
</feature>
<evidence type="ECO:0000313" key="5">
    <source>
        <dbReference type="EMBL" id="SMX98692.1"/>
    </source>
</evidence>
<accession>A0A1D7W825</accession>
<dbReference type="GO" id="GO:0005524">
    <property type="term" value="F:ATP binding"/>
    <property type="evidence" value="ECO:0007669"/>
    <property type="project" value="InterPro"/>
</dbReference>
<dbReference type="GO" id="GO:0003677">
    <property type="term" value="F:DNA binding"/>
    <property type="evidence" value="ECO:0007669"/>
    <property type="project" value="InterPro"/>
</dbReference>
<dbReference type="CDD" id="cd18785">
    <property type="entry name" value="SF2_C"/>
    <property type="match status" value="1"/>
</dbReference>
<evidence type="ECO:0000313" key="7">
    <source>
        <dbReference type="Proteomes" id="UP000234525"/>
    </source>
</evidence>
<dbReference type="eggNOG" id="COG1061">
    <property type="taxonomic scope" value="Bacteria"/>
</dbReference>
<keyword evidence="4" id="KW-0347">Helicase</keyword>
<dbReference type="InterPro" id="IPR014001">
    <property type="entry name" value="Helicase_ATP-bd"/>
</dbReference>
<dbReference type="Proteomes" id="UP000094793">
    <property type="component" value="Chromosome"/>
</dbReference>
<dbReference type="GO" id="GO:0005829">
    <property type="term" value="C:cytosol"/>
    <property type="evidence" value="ECO:0007669"/>
    <property type="project" value="TreeGrafter"/>
</dbReference>
<reference evidence="5" key="4">
    <citation type="submission" date="2017-03" db="EMBL/GenBank/DDBJ databases">
        <authorList>
            <person name="Afonso C.L."/>
            <person name="Miller P.J."/>
            <person name="Scott M.A."/>
            <person name="Spackman E."/>
            <person name="Goraichik I."/>
            <person name="Dimitrov K.M."/>
            <person name="Suarez D.L."/>
            <person name="Swayne D.E."/>
        </authorList>
    </citation>
    <scope>NUCLEOTIDE SEQUENCE [LARGE SCALE GENOMIC DNA]</scope>
    <source>
        <strain evidence="5">ATCC 9175</strain>
    </source>
</reference>
<accession>A0A2H1KHN4</accession>
<dbReference type="EMBL" id="FXZB01000033">
    <property type="protein sequence ID" value="SMX98692.1"/>
    <property type="molecule type" value="Genomic_DNA"/>
</dbReference>
<feature type="compositionally biased region" description="Polar residues" evidence="1">
    <location>
        <begin position="1"/>
        <end position="16"/>
    </location>
</feature>
<dbReference type="KEGG" id="blin:BLSMQ_3503"/>
<evidence type="ECO:0000256" key="1">
    <source>
        <dbReference type="SAM" id="MobiDB-lite"/>
    </source>
</evidence>
<gene>
    <name evidence="5" type="ORF">BAUR9175_03455</name>
    <name evidence="4" type="ORF">BLSMQ_3503</name>
</gene>
<dbReference type="GO" id="GO:0004386">
    <property type="term" value="F:helicase activity"/>
    <property type="evidence" value="ECO:0007669"/>
    <property type="project" value="UniProtKB-KW"/>
</dbReference>
<keyword evidence="4" id="KW-0378">Hydrolase</keyword>
<dbReference type="InterPro" id="IPR006935">
    <property type="entry name" value="Helicase/UvrB_N"/>
</dbReference>
<dbReference type="OrthoDB" id="9758243at2"/>
<dbReference type="Proteomes" id="UP000234525">
    <property type="component" value="Unassembled WGS sequence"/>
</dbReference>
<organism evidence="4 6">
    <name type="scientific">Brevibacterium aurantiacum</name>
    <dbReference type="NCBI Taxonomy" id="273384"/>
    <lineage>
        <taxon>Bacteria</taxon>
        <taxon>Bacillati</taxon>
        <taxon>Actinomycetota</taxon>
        <taxon>Actinomycetes</taxon>
        <taxon>Micrococcales</taxon>
        <taxon>Brevibacteriaceae</taxon>
        <taxon>Brevibacterium</taxon>
    </lineage>
</organism>
<feature type="transmembrane region" description="Helical" evidence="2">
    <location>
        <begin position="717"/>
        <end position="734"/>
    </location>
</feature>
<keyword evidence="7" id="KW-1185">Reference proteome</keyword>
<protein>
    <submittedName>
        <fullName evidence="4">DNA or RNA helicases of superfamily II</fullName>
    </submittedName>
    <submittedName>
        <fullName evidence="5">Type III restriction enzyme, res subunit</fullName>
    </submittedName>
</protein>
<feature type="region of interest" description="Disordered" evidence="1">
    <location>
        <begin position="1"/>
        <end position="21"/>
    </location>
</feature>
<evidence type="ECO:0000259" key="3">
    <source>
        <dbReference type="PROSITE" id="PS51192"/>
    </source>
</evidence>
<sequence length="935" mass="101576">MNMSISGERQPRNSQPPLRRHQREALDALADSVAEDARRSWIVLPPGAGKTRVGIEHAKNLLDDGHVARVVAFGPNTAIQTQWANAWNSHSSDAAGLDRKLTIRFTALTYQSLAVFDEDRDTTNSLLNELAPGGRELVDRLGEAGPLLLILDECHHLLDVWGSLLTELLDLLPGVWVLGLTATPPGTMTTAQAELVSGLFSDIRYSASIPAVVREGDLAPFADLVWVTTPTNEENSWLSGQAVRFTELITDILDPTQGTVPFLEWVDRRFLGTREQTVSWAAMSRSKPELCSAALRLHHAQLLRLPPGASPAEQHRRNPDAADWALLIDDWMRHHLMASEDPKDIELAEAIRRALPAIGYRWTRNGIRAGRSPVDRVIAYSAAKPQATTEIICTEAANLQERMRMLVLCDFESLTSTLSADVSGVISERSGSALLVLETLVSDARTTGLRPLLVSGKTVAGAPEVVSELRARIAESDESLASRLRVSEPAAGISRLEGPWNSRTWVPYVTDFFTTGQSQVLIGTRALLGEGWDAPAITGLIDLSTATTPTAVTQTRGRALRRDPDQAHKVALNWTVVCVSPDHPRGDQDWGRLVRKHDGFFGTDSEGEVVDGVAHIDSAFSPYEPPATELSDEINARMIARSQDRREIAGRWQVGSDYRDEALRSVRILQRTDHQSPERSGPTSADPIRNDEVSVAPRHLGGDPGHILPFGIRTATVVPWIGLGLVLLLLGVALGGSGGVVLAVIGLGLWVSLPVALSVAGQRRTDLYAKPPTVGQLAGAIADALHNVGMSKVGSESVRISVDARGDLRCHLDADARSAEVFALALDEAVSPIADPRYLVSRWSLPQTSTGARGLWERLQLGWSNAQQSDPVWHAVPSALGTRRESALAYSQAWDRWIGGGEAIYTRNPEGAGVLTAYRGTNPMQLASVLRTSWR</sequence>
<dbReference type="Pfam" id="PF04851">
    <property type="entry name" value="ResIII"/>
    <property type="match status" value="1"/>
</dbReference>
<reference evidence="7" key="3">
    <citation type="submission" date="2017-03" db="EMBL/GenBank/DDBJ databases">
        <authorList>
            <person name="Monnet C."/>
        </authorList>
    </citation>
    <scope>NUCLEOTIDE SEQUENCE [LARGE SCALE GENOMIC DNA]</scope>
    <source>
        <strain evidence="7">ATCC 9175</strain>
    </source>
</reference>
<keyword evidence="4" id="KW-0067">ATP-binding</keyword>
<feature type="domain" description="Helicase ATP-binding" evidence="3">
    <location>
        <begin position="31"/>
        <end position="202"/>
    </location>
</feature>
<dbReference type="PROSITE" id="PS51192">
    <property type="entry name" value="HELICASE_ATP_BIND_1"/>
    <property type="match status" value="1"/>
</dbReference>
<dbReference type="PATRIC" id="fig|1703.10.peg.3614"/>
<dbReference type="InterPro" id="IPR050742">
    <property type="entry name" value="Helicase_Restrict-Modif_Enz"/>
</dbReference>
<keyword evidence="2" id="KW-1133">Transmembrane helix</keyword>
<evidence type="ECO:0000313" key="6">
    <source>
        <dbReference type="Proteomes" id="UP000094793"/>
    </source>
</evidence>
<dbReference type="EMBL" id="CP017150">
    <property type="protein sequence ID" value="AOP55203.1"/>
    <property type="molecule type" value="Genomic_DNA"/>
</dbReference>
<proteinExistence type="predicted"/>
<evidence type="ECO:0000313" key="4">
    <source>
        <dbReference type="EMBL" id="AOP55203.1"/>
    </source>
</evidence>
<keyword evidence="2" id="KW-0812">Transmembrane</keyword>
<dbReference type="InterPro" id="IPR027417">
    <property type="entry name" value="P-loop_NTPase"/>
</dbReference>
<reference evidence="4" key="1">
    <citation type="submission" date="2016-09" db="EMBL/GenBank/DDBJ databases">
        <title>Complete Genome Sequence of Brevibacterium aurantiacum SMQ-1335.</title>
        <authorList>
            <person name="de Melo A.G."/>
            <person name="Labrie S.J."/>
            <person name="Dumaresq J."/>
            <person name="Roberts R.J."/>
            <person name="Tremblay D.M."/>
            <person name="Moineau S."/>
        </authorList>
    </citation>
    <scope>NUCLEOTIDE SEQUENCE</scope>
    <source>
        <strain evidence="4">SMQ-1335</strain>
    </source>
</reference>
<dbReference type="SUPFAM" id="SSF52540">
    <property type="entry name" value="P-loop containing nucleoside triphosphate hydrolases"/>
    <property type="match status" value="2"/>
</dbReference>
<dbReference type="Gene3D" id="3.40.50.300">
    <property type="entry name" value="P-loop containing nucleotide triphosphate hydrolases"/>
    <property type="match status" value="2"/>
</dbReference>
<dbReference type="PANTHER" id="PTHR47396">
    <property type="entry name" value="TYPE I RESTRICTION ENZYME ECOKI R PROTEIN"/>
    <property type="match status" value="1"/>
</dbReference>
<dbReference type="SMART" id="SM00487">
    <property type="entry name" value="DEXDc"/>
    <property type="match status" value="1"/>
</dbReference>
<evidence type="ECO:0000256" key="2">
    <source>
        <dbReference type="SAM" id="Phobius"/>
    </source>
</evidence>
<keyword evidence="2" id="KW-0472">Membrane</keyword>
<keyword evidence="4" id="KW-0547">Nucleotide-binding</keyword>
<dbReference type="AlphaFoldDB" id="A0A1D7W825"/>
<dbReference type="PANTHER" id="PTHR47396:SF1">
    <property type="entry name" value="ATP-DEPENDENT HELICASE IRC3-RELATED"/>
    <property type="match status" value="1"/>
</dbReference>
<name>A0A1D7W825_BREAU</name>
<dbReference type="GO" id="GO:0016787">
    <property type="term" value="F:hydrolase activity"/>
    <property type="evidence" value="ECO:0007669"/>
    <property type="project" value="InterPro"/>
</dbReference>
<feature type="transmembrane region" description="Helical" evidence="2">
    <location>
        <begin position="740"/>
        <end position="760"/>
    </location>
</feature>
<reference evidence="6" key="2">
    <citation type="submission" date="2016-09" db="EMBL/GenBank/DDBJ databases">
        <title>Complete Genome Sequence of Brevibacterium linens SMQ-1335.</title>
        <authorList>
            <person name="de Melo A.G."/>
            <person name="Labrie S.J."/>
            <person name="Dumaresq J."/>
            <person name="Roberts R.J."/>
            <person name="Tremblay D.M."/>
            <person name="Moineau S."/>
        </authorList>
    </citation>
    <scope>NUCLEOTIDE SEQUENCE [LARGE SCALE GENOMIC DNA]</scope>
    <source>
        <strain evidence="6">SMQ-1335</strain>
    </source>
</reference>